<dbReference type="InterPro" id="IPR011030">
    <property type="entry name" value="Lipovitellin_superhlx_dom"/>
</dbReference>
<evidence type="ECO:0000313" key="3">
    <source>
        <dbReference type="Proteomes" id="UP001201812"/>
    </source>
</evidence>
<feature type="signal peptide" evidence="1">
    <location>
        <begin position="1"/>
        <end position="22"/>
    </location>
</feature>
<comment type="caution">
    <text evidence="2">The sequence shown here is derived from an EMBL/GenBank/DDBJ whole genome shotgun (WGS) entry which is preliminary data.</text>
</comment>
<organism evidence="2 3">
    <name type="scientific">Ditylenchus destructor</name>
    <dbReference type="NCBI Taxonomy" id="166010"/>
    <lineage>
        <taxon>Eukaryota</taxon>
        <taxon>Metazoa</taxon>
        <taxon>Ecdysozoa</taxon>
        <taxon>Nematoda</taxon>
        <taxon>Chromadorea</taxon>
        <taxon>Rhabditida</taxon>
        <taxon>Tylenchina</taxon>
        <taxon>Tylenchomorpha</taxon>
        <taxon>Sphaerularioidea</taxon>
        <taxon>Anguinidae</taxon>
        <taxon>Anguininae</taxon>
        <taxon>Ditylenchus</taxon>
    </lineage>
</organism>
<accession>A0AAD4MVX1</accession>
<dbReference type="InterPro" id="IPR039988">
    <property type="entry name" value="MTTP"/>
</dbReference>
<keyword evidence="1" id="KW-0732">Signal</keyword>
<sequence length="921" mass="105457">MHFSWHVLPLFVLFAITSWIRAKEYERSNNFNDERKTKRKLLPDSEADDDKTRMLLYEYIFKSETSVFETNPSRAKGTVNGKALRRRTEALVEFKLFHYDDEGNILASYKLKKCIKGPCKQDMQDVIVDFSQGGHHLNGLYVAAQNGQEKPEHTLLTAIAMTVHNSAKQGEGESQIVNTPFGACNYRSSRPVDLRYERRINNCDFNEHTNHSLIDGITVFNYDQHVIYTQNQKIDADIIYIDAYEDFEIRSPLYEKWNLKVKSHTYMELNNRTRLYEKMICPEDDLAHKCAVDVLKSQSLGKDWTALPKKLRLFPEKEINNLAKSNLQDAVQSYKELIKNAENPDDNKQLRLFNEIVRASTYGTSVENILNDPSNHIILNDLLQSLASSGYPDNLKSIVRWLDLPAGQSNFDLFTNALAYTIKPTGKILSNIKDMMSAKRMHEDKKMYTALLYTTATLLRRRCFSNAKTLKACALGKEKAVAWFFNETTKCIPQDIECVIGSLNVLVNLPVKRICDYAFNFICSRNHSEEVNKAALRVVHECHPGYFTFANIRTLTNVYRNMCPKAISLDESLLAVDILFRIQQSGVSMSELIGSYLLLYENNFSAGRQEREKLAYFYDTVEAQKRTNTEMRKYWKKLRHFRAFRPNYSQRALGKVTSSVQSHTLANFPLQTNQHTTSGIAKVVVDKDSLAHLEYSIRHNHPSVEMSRDLFKLYVTTSQTRSHKESITRPEVMAQVSLLGHHMPMETMSEHPLFRNPVKQNIVYRYFDGEFPLLSGFSIKLRTIGSATIKTSHRHSDNTQRYSSDIGVVAMLDVTAELGSAAKLFGEISSELSLSFNITGHLDLNWSGYGFSVGIPKYCSFMAVSDLNLRHVYTRRDLISKSGSKSLKSNKKTADSVERTRTVPGVCYAPNKRIMYNCKVH</sequence>
<dbReference type="EMBL" id="JAKKPZ010000087">
    <property type="protein sequence ID" value="KAI1703136.1"/>
    <property type="molecule type" value="Genomic_DNA"/>
</dbReference>
<keyword evidence="3" id="KW-1185">Reference proteome</keyword>
<dbReference type="AlphaFoldDB" id="A0AAD4MVX1"/>
<dbReference type="Gene3D" id="1.25.10.20">
    <property type="entry name" value="Vitellinogen, superhelical"/>
    <property type="match status" value="1"/>
</dbReference>
<dbReference type="PANTHER" id="PTHR13024">
    <property type="entry name" value="MICROSOMAL TRIGLYCERIDE TRANSFER PROTEIN, LARGE SUBUNIT"/>
    <property type="match status" value="1"/>
</dbReference>
<evidence type="ECO:0000313" key="2">
    <source>
        <dbReference type="EMBL" id="KAI1703136.1"/>
    </source>
</evidence>
<protein>
    <submittedName>
        <fullName evidence="2">CRE-DSC-4 protein</fullName>
    </submittedName>
</protein>
<reference evidence="2" key="1">
    <citation type="submission" date="2022-01" db="EMBL/GenBank/DDBJ databases">
        <title>Genome Sequence Resource for Two Populations of Ditylenchus destructor, the Migratory Endoparasitic Phytonematode.</title>
        <authorList>
            <person name="Zhang H."/>
            <person name="Lin R."/>
            <person name="Xie B."/>
        </authorList>
    </citation>
    <scope>NUCLEOTIDE SEQUENCE</scope>
    <source>
        <strain evidence="2">BazhouSP</strain>
    </source>
</reference>
<dbReference type="GO" id="GO:0042157">
    <property type="term" value="P:lipoprotein metabolic process"/>
    <property type="evidence" value="ECO:0007669"/>
    <property type="project" value="TreeGrafter"/>
</dbReference>
<evidence type="ECO:0000256" key="1">
    <source>
        <dbReference type="SAM" id="SignalP"/>
    </source>
</evidence>
<dbReference type="GO" id="GO:0005783">
    <property type="term" value="C:endoplasmic reticulum"/>
    <property type="evidence" value="ECO:0007669"/>
    <property type="project" value="TreeGrafter"/>
</dbReference>
<feature type="chain" id="PRO_5042272493" evidence="1">
    <location>
        <begin position="23"/>
        <end position="921"/>
    </location>
</feature>
<dbReference type="PANTHER" id="PTHR13024:SF0">
    <property type="entry name" value="MICROSOMAL TRIACYLGLYCEROL TRANSFER PROTEIN"/>
    <property type="match status" value="1"/>
</dbReference>
<dbReference type="GO" id="GO:0016323">
    <property type="term" value="C:basolateral plasma membrane"/>
    <property type="evidence" value="ECO:0007669"/>
    <property type="project" value="TreeGrafter"/>
</dbReference>
<dbReference type="Proteomes" id="UP001201812">
    <property type="component" value="Unassembled WGS sequence"/>
</dbReference>
<name>A0AAD4MVX1_9BILA</name>
<dbReference type="GO" id="GO:0005794">
    <property type="term" value="C:Golgi apparatus"/>
    <property type="evidence" value="ECO:0007669"/>
    <property type="project" value="TreeGrafter"/>
</dbReference>
<gene>
    <name evidence="2" type="ORF">DdX_15071</name>
</gene>
<proteinExistence type="predicted"/>
<dbReference type="GO" id="GO:0005548">
    <property type="term" value="F:phospholipid transporter activity"/>
    <property type="evidence" value="ECO:0007669"/>
    <property type="project" value="InterPro"/>
</dbReference>